<evidence type="ECO:0000313" key="4">
    <source>
        <dbReference type="Proteomes" id="UP000002730"/>
    </source>
</evidence>
<dbReference type="InterPro" id="IPR003594">
    <property type="entry name" value="HATPase_dom"/>
</dbReference>
<proteinExistence type="predicted"/>
<keyword evidence="3" id="KW-0547">Nucleotide-binding</keyword>
<dbReference type="GO" id="GO:0005524">
    <property type="term" value="F:ATP binding"/>
    <property type="evidence" value="ECO:0007669"/>
    <property type="project" value="UniProtKB-KW"/>
</dbReference>
<organism evidence="3 4">
    <name type="scientific">Clostridium cellulovorans (strain ATCC 35296 / DSM 3052 / OCM 3 / 743B)</name>
    <dbReference type="NCBI Taxonomy" id="573061"/>
    <lineage>
        <taxon>Bacteria</taxon>
        <taxon>Bacillati</taxon>
        <taxon>Bacillota</taxon>
        <taxon>Clostridia</taxon>
        <taxon>Eubacteriales</taxon>
        <taxon>Clostridiaceae</taxon>
        <taxon>Clostridium</taxon>
    </lineage>
</organism>
<dbReference type="HOGENOM" id="CLU_090336_11_3_9"/>
<evidence type="ECO:0000313" key="3">
    <source>
        <dbReference type="EMBL" id="ADL50475.1"/>
    </source>
</evidence>
<evidence type="ECO:0000256" key="1">
    <source>
        <dbReference type="ARBA" id="ARBA00022527"/>
    </source>
</evidence>
<dbReference type="Pfam" id="PF13581">
    <property type="entry name" value="HATPase_c_2"/>
    <property type="match status" value="1"/>
</dbReference>
<keyword evidence="1" id="KW-0418">Kinase</keyword>
<dbReference type="GO" id="GO:0004674">
    <property type="term" value="F:protein serine/threonine kinase activity"/>
    <property type="evidence" value="ECO:0007669"/>
    <property type="project" value="UniProtKB-KW"/>
</dbReference>
<dbReference type="SUPFAM" id="SSF55874">
    <property type="entry name" value="ATPase domain of HSP90 chaperone/DNA topoisomerase II/histidine kinase"/>
    <property type="match status" value="1"/>
</dbReference>
<dbReference type="InterPro" id="IPR036890">
    <property type="entry name" value="HATPase_C_sf"/>
</dbReference>
<gene>
    <name evidence="3" type="ordered locus">Clocel_0704</name>
</gene>
<evidence type="ECO:0000259" key="2">
    <source>
        <dbReference type="Pfam" id="PF13581"/>
    </source>
</evidence>
<name>D9SRV8_CLOC7</name>
<dbReference type="OrthoDB" id="2620581at2"/>
<sequence>MRTIKSVKTIKVVKKAKAIKTTYLEKSLQKKDFQEIAFDINLILTEALSNAFYHGNKGDISKPIGLSYKCNGEVLKLEISDSGETNKNIQIPDEIKDEDLLNEGGRGLFLIKALADKVEFNNNTLKIDKYICI</sequence>
<protein>
    <submittedName>
        <fullName evidence="3">ATP-binding region ATPase domain protein</fullName>
    </submittedName>
</protein>
<dbReference type="PANTHER" id="PTHR35526:SF3">
    <property type="entry name" value="ANTI-SIGMA-F FACTOR RSBW"/>
    <property type="match status" value="1"/>
</dbReference>
<reference evidence="3 4" key="1">
    <citation type="submission" date="2010-08" db="EMBL/GenBank/DDBJ databases">
        <title>Complete sequence of Clostridium cellulovorans 743B.</title>
        <authorList>
            <consortium name="US DOE Joint Genome Institute"/>
            <person name="Lucas S."/>
            <person name="Copeland A."/>
            <person name="Lapidus A."/>
            <person name="Cheng J.-F."/>
            <person name="Bruce D."/>
            <person name="Goodwin L."/>
            <person name="Pitluck S."/>
            <person name="Chertkov O."/>
            <person name="Detter J.C."/>
            <person name="Han C."/>
            <person name="Tapia R."/>
            <person name="Land M."/>
            <person name="Hauser L."/>
            <person name="Chang Y.-J."/>
            <person name="Jeffries C."/>
            <person name="Kyrpides N."/>
            <person name="Ivanova N."/>
            <person name="Mikhailova N."/>
            <person name="Hemme C.L."/>
            <person name="Woyke T."/>
        </authorList>
    </citation>
    <scope>NUCLEOTIDE SEQUENCE [LARGE SCALE GENOMIC DNA]</scope>
    <source>
        <strain evidence="4">ATCC 35296 / DSM 3052 / OCM 3 / 743B</strain>
    </source>
</reference>
<dbReference type="CDD" id="cd16936">
    <property type="entry name" value="HATPase_RsbW-like"/>
    <property type="match status" value="1"/>
</dbReference>
<keyword evidence="3" id="KW-0067">ATP-binding</keyword>
<dbReference type="EMBL" id="CP002160">
    <property type="protein sequence ID" value="ADL50475.1"/>
    <property type="molecule type" value="Genomic_DNA"/>
</dbReference>
<dbReference type="Proteomes" id="UP000002730">
    <property type="component" value="Chromosome"/>
</dbReference>
<accession>D9SRV8</accession>
<keyword evidence="1" id="KW-0808">Transferase</keyword>
<dbReference type="PANTHER" id="PTHR35526">
    <property type="entry name" value="ANTI-SIGMA-F FACTOR RSBW-RELATED"/>
    <property type="match status" value="1"/>
</dbReference>
<dbReference type="Gene3D" id="3.30.565.10">
    <property type="entry name" value="Histidine kinase-like ATPase, C-terminal domain"/>
    <property type="match status" value="1"/>
</dbReference>
<keyword evidence="1" id="KW-0723">Serine/threonine-protein kinase</keyword>
<dbReference type="RefSeq" id="WP_010074743.1">
    <property type="nucleotide sequence ID" value="NC_014393.1"/>
</dbReference>
<dbReference type="eggNOG" id="COG2172">
    <property type="taxonomic scope" value="Bacteria"/>
</dbReference>
<keyword evidence="4" id="KW-1185">Reference proteome</keyword>
<feature type="domain" description="Histidine kinase/HSP90-like ATPase" evidence="2">
    <location>
        <begin position="34"/>
        <end position="122"/>
    </location>
</feature>
<dbReference type="STRING" id="573061.Clocel_0704"/>
<dbReference type="KEGG" id="ccb:Clocel_0704"/>
<dbReference type="AlphaFoldDB" id="D9SRV8"/>
<dbReference type="InterPro" id="IPR050267">
    <property type="entry name" value="Anti-sigma-factor_SerPK"/>
</dbReference>